<protein>
    <recommendedName>
        <fullName evidence="3">F-box domain-containing protein</fullName>
    </recommendedName>
</protein>
<dbReference type="PANTHER" id="PTHR47602">
    <property type="entry name" value="F-BOX PROTEIN SKIP22"/>
    <property type="match status" value="1"/>
</dbReference>
<dbReference type="SUPFAM" id="SSF81383">
    <property type="entry name" value="F-box domain"/>
    <property type="match status" value="1"/>
</dbReference>
<accession>A0AAV0J8Y4</accession>
<evidence type="ECO:0008006" key="3">
    <source>
        <dbReference type="Google" id="ProtNLM"/>
    </source>
</evidence>
<gene>
    <name evidence="1" type="ORF">LITE_LOCUS13155</name>
</gene>
<organism evidence="1 2">
    <name type="scientific">Linum tenue</name>
    <dbReference type="NCBI Taxonomy" id="586396"/>
    <lineage>
        <taxon>Eukaryota</taxon>
        <taxon>Viridiplantae</taxon>
        <taxon>Streptophyta</taxon>
        <taxon>Embryophyta</taxon>
        <taxon>Tracheophyta</taxon>
        <taxon>Spermatophyta</taxon>
        <taxon>Magnoliopsida</taxon>
        <taxon>eudicotyledons</taxon>
        <taxon>Gunneridae</taxon>
        <taxon>Pentapetalae</taxon>
        <taxon>rosids</taxon>
        <taxon>fabids</taxon>
        <taxon>Malpighiales</taxon>
        <taxon>Linaceae</taxon>
        <taxon>Linum</taxon>
    </lineage>
</organism>
<dbReference type="InterPro" id="IPR036047">
    <property type="entry name" value="F-box-like_dom_sf"/>
</dbReference>
<reference evidence="1" key="1">
    <citation type="submission" date="2022-08" db="EMBL/GenBank/DDBJ databases">
        <authorList>
            <person name="Gutierrez-Valencia J."/>
        </authorList>
    </citation>
    <scope>NUCLEOTIDE SEQUENCE</scope>
</reference>
<dbReference type="AlphaFoldDB" id="A0AAV0J8Y4"/>
<dbReference type="PANTHER" id="PTHR47602:SF2">
    <property type="entry name" value="F-BOX PROTEIN SKIP22"/>
    <property type="match status" value="1"/>
</dbReference>
<name>A0AAV0J8Y4_9ROSI</name>
<dbReference type="Gene3D" id="1.20.1280.50">
    <property type="match status" value="1"/>
</dbReference>
<dbReference type="EMBL" id="CAMGYJ010000004">
    <property type="protein sequence ID" value="CAI0406287.1"/>
    <property type="molecule type" value="Genomic_DNA"/>
</dbReference>
<keyword evidence="2" id="KW-1185">Reference proteome</keyword>
<proteinExistence type="predicted"/>
<sequence length="197" mass="22179">MEVWLTSSLSMAPQLLADEIHATFLESGFVAYSAETPIDSNQHSLCLDKSGELAAAVHRRDLSEFRRKIKDGMCHPLLIDISEEAGMAGPSSFSTLPDELNIAIIAMVPGTTIAAMECVCGSLRRLSSSGDYKLWATKFREEFGDGEVPPPLPFHPFEGPNWNWKERFIDRARDRKRRRDEMSRMAEINRRLLLLGL</sequence>
<dbReference type="Proteomes" id="UP001154282">
    <property type="component" value="Unassembled WGS sequence"/>
</dbReference>
<evidence type="ECO:0000313" key="2">
    <source>
        <dbReference type="Proteomes" id="UP001154282"/>
    </source>
</evidence>
<evidence type="ECO:0000313" key="1">
    <source>
        <dbReference type="EMBL" id="CAI0406287.1"/>
    </source>
</evidence>
<comment type="caution">
    <text evidence="1">The sequence shown here is derived from an EMBL/GenBank/DDBJ whole genome shotgun (WGS) entry which is preliminary data.</text>
</comment>